<evidence type="ECO:0000256" key="2">
    <source>
        <dbReference type="ARBA" id="ARBA00022490"/>
    </source>
</evidence>
<keyword evidence="4" id="KW-1015">Disulfide bond</keyword>
<feature type="non-terminal residue" evidence="6">
    <location>
        <position position="1"/>
    </location>
</feature>
<dbReference type="InterPro" id="IPR013098">
    <property type="entry name" value="Ig_I-set"/>
</dbReference>
<dbReference type="Gene3D" id="2.60.40.10">
    <property type="entry name" value="Immunoglobulins"/>
    <property type="match status" value="3"/>
</dbReference>
<evidence type="ECO:0000259" key="5">
    <source>
        <dbReference type="PROSITE" id="PS50835"/>
    </source>
</evidence>
<reference evidence="6" key="1">
    <citation type="thesis" date="2021" institute="BYU ScholarsArchive" country="Provo, UT, USA">
        <title>Applications of and Algorithms for Genome Assembly and Genomic Analyses with an Emphasis on Marine Teleosts.</title>
        <authorList>
            <person name="Pickett B.D."/>
        </authorList>
    </citation>
    <scope>NUCLEOTIDE SEQUENCE</scope>
    <source>
        <strain evidence="6">HI-2016</strain>
    </source>
</reference>
<feature type="domain" description="Ig-like" evidence="5">
    <location>
        <begin position="143"/>
        <end position="214"/>
    </location>
</feature>
<dbReference type="EMBL" id="JAFBMS010000226">
    <property type="protein sequence ID" value="KAG9332966.1"/>
    <property type="molecule type" value="Genomic_DNA"/>
</dbReference>
<evidence type="ECO:0000256" key="1">
    <source>
        <dbReference type="ARBA" id="ARBA00004496"/>
    </source>
</evidence>
<evidence type="ECO:0000313" key="6">
    <source>
        <dbReference type="EMBL" id="KAG9332966.1"/>
    </source>
</evidence>
<dbReference type="PANTHER" id="PTHR35971:SF5">
    <property type="entry name" value="OBSCURIN LIKE CYTOSKELETAL ADAPTOR 1"/>
    <property type="match status" value="1"/>
</dbReference>
<dbReference type="Proteomes" id="UP000824540">
    <property type="component" value="Unassembled WGS sequence"/>
</dbReference>
<dbReference type="Pfam" id="PF07679">
    <property type="entry name" value="I-set"/>
    <property type="match status" value="2"/>
</dbReference>
<proteinExistence type="predicted"/>
<dbReference type="SUPFAM" id="SSF48726">
    <property type="entry name" value="Immunoglobulin"/>
    <property type="match status" value="3"/>
</dbReference>
<dbReference type="InterPro" id="IPR036179">
    <property type="entry name" value="Ig-like_dom_sf"/>
</dbReference>
<keyword evidence="7" id="KW-1185">Reference proteome</keyword>
<dbReference type="PANTHER" id="PTHR35971">
    <property type="entry name" value="SI:DKEY-31G6.6"/>
    <property type="match status" value="1"/>
</dbReference>
<name>A0A8T2MZF0_9TELE</name>
<dbReference type="GO" id="GO:0005737">
    <property type="term" value="C:cytoplasm"/>
    <property type="evidence" value="ECO:0007669"/>
    <property type="project" value="UniProtKB-SubCell"/>
</dbReference>
<sequence>GSVELKAGRRFGMHSQGCRRYLLIRRCAMDDQGQYVCDAGGDRTCANLTVHARDIRIVRSLLDVEVMETEQAAFVCEITHDEVEGHWYKNKTKIKAGHNIKIKQKGRVYVLLLRCVRPQDTAAITFTAEQTSSSATLVVKELPVQIVRPLRVKIGMHKHHVLLECQISRTNAEVKWYKNNEEIKPSKKYHIISTDVYRQLSINDVGFSDEDTYT</sequence>
<keyword evidence="2" id="KW-0963">Cytoplasm</keyword>
<dbReference type="PROSITE" id="PS50835">
    <property type="entry name" value="IG_LIKE"/>
    <property type="match status" value="1"/>
</dbReference>
<dbReference type="AlphaFoldDB" id="A0A8T2MZF0"/>
<dbReference type="InterPro" id="IPR013783">
    <property type="entry name" value="Ig-like_fold"/>
</dbReference>
<feature type="non-terminal residue" evidence="6">
    <location>
        <position position="214"/>
    </location>
</feature>
<organism evidence="6 7">
    <name type="scientific">Albula glossodonta</name>
    <name type="common">roundjaw bonefish</name>
    <dbReference type="NCBI Taxonomy" id="121402"/>
    <lineage>
        <taxon>Eukaryota</taxon>
        <taxon>Metazoa</taxon>
        <taxon>Chordata</taxon>
        <taxon>Craniata</taxon>
        <taxon>Vertebrata</taxon>
        <taxon>Euteleostomi</taxon>
        <taxon>Actinopterygii</taxon>
        <taxon>Neopterygii</taxon>
        <taxon>Teleostei</taxon>
        <taxon>Albuliformes</taxon>
        <taxon>Albulidae</taxon>
        <taxon>Albula</taxon>
    </lineage>
</organism>
<dbReference type="OrthoDB" id="2570713at2759"/>
<comment type="caution">
    <text evidence="6">The sequence shown here is derived from an EMBL/GenBank/DDBJ whole genome shotgun (WGS) entry which is preliminary data.</text>
</comment>
<comment type="subcellular location">
    <subcellularLocation>
        <location evidence="1">Cytoplasm</location>
    </subcellularLocation>
</comment>
<dbReference type="CDD" id="cd00096">
    <property type="entry name" value="Ig"/>
    <property type="match status" value="1"/>
</dbReference>
<evidence type="ECO:0000256" key="4">
    <source>
        <dbReference type="ARBA" id="ARBA00023157"/>
    </source>
</evidence>
<gene>
    <name evidence="6" type="ORF">JZ751_013995</name>
</gene>
<keyword evidence="3" id="KW-0597">Phosphoprotein</keyword>
<evidence type="ECO:0000313" key="7">
    <source>
        <dbReference type="Proteomes" id="UP000824540"/>
    </source>
</evidence>
<evidence type="ECO:0000256" key="3">
    <source>
        <dbReference type="ARBA" id="ARBA00022553"/>
    </source>
</evidence>
<protein>
    <recommendedName>
        <fullName evidence="5">Ig-like domain-containing protein</fullName>
    </recommendedName>
</protein>
<dbReference type="InterPro" id="IPR052385">
    <property type="entry name" value="Obscurin/Obscurin-like_Reg"/>
</dbReference>
<dbReference type="FunFam" id="2.60.40.10:FF:000148">
    <property type="entry name" value="titin isoform X1"/>
    <property type="match status" value="1"/>
</dbReference>
<accession>A0A8T2MZF0</accession>
<dbReference type="InterPro" id="IPR007110">
    <property type="entry name" value="Ig-like_dom"/>
</dbReference>